<keyword evidence="2" id="KW-0963">Cytoplasm</keyword>
<dbReference type="Gene3D" id="3.40.50.620">
    <property type="entry name" value="HUPs"/>
    <property type="match status" value="1"/>
</dbReference>
<name>A0A198GM95_9GAMM</name>
<dbReference type="RefSeq" id="WP_066745852.1">
    <property type="nucleotide sequence ID" value="NZ_LXEN01000013.1"/>
</dbReference>
<proteinExistence type="inferred from homology"/>
<dbReference type="Proteomes" id="UP000094023">
    <property type="component" value="Unassembled WGS sequence"/>
</dbReference>
<evidence type="ECO:0000259" key="3">
    <source>
        <dbReference type="Pfam" id="PF00582"/>
    </source>
</evidence>
<dbReference type="EMBL" id="LXEN01000013">
    <property type="protein sequence ID" value="OAT37959.1"/>
    <property type="molecule type" value="Genomic_DNA"/>
</dbReference>
<dbReference type="SUPFAM" id="SSF52402">
    <property type="entry name" value="Adenine nucleotide alpha hydrolases-like"/>
    <property type="match status" value="1"/>
</dbReference>
<dbReference type="InterPro" id="IPR014729">
    <property type="entry name" value="Rossmann-like_a/b/a_fold"/>
</dbReference>
<gene>
    <name evidence="4" type="ORF">M983_0261</name>
</gene>
<organism evidence="4 5">
    <name type="scientific">Proteus myxofaciens ATCC 19692</name>
    <dbReference type="NCBI Taxonomy" id="1354337"/>
    <lineage>
        <taxon>Bacteria</taxon>
        <taxon>Pseudomonadati</taxon>
        <taxon>Pseudomonadota</taxon>
        <taxon>Gammaproteobacteria</taxon>
        <taxon>Enterobacterales</taxon>
        <taxon>Morganellaceae</taxon>
        <taxon>Proteus</taxon>
    </lineage>
</organism>
<dbReference type="CDD" id="cd00293">
    <property type="entry name" value="USP-like"/>
    <property type="match status" value="1"/>
</dbReference>
<comment type="caution">
    <text evidence="4">The sequence shown here is derived from an EMBL/GenBank/DDBJ whole genome shotgun (WGS) entry which is preliminary data.</text>
</comment>
<accession>A0A198GM95</accession>
<dbReference type="PATRIC" id="fig|1354337.4.peg.270"/>
<comment type="subcellular location">
    <subcellularLocation>
        <location evidence="2">Cytoplasm</location>
    </subcellularLocation>
</comment>
<dbReference type="GO" id="GO:0005737">
    <property type="term" value="C:cytoplasm"/>
    <property type="evidence" value="ECO:0007669"/>
    <property type="project" value="UniProtKB-SubCell"/>
</dbReference>
<sequence length="145" mass="16152">MYNTILVPVDIEEDELTQKALKHAVYIAKLEGAKLHLFHAIPDISRFSISYSYHNDIINSFANKAIERAQEQLQELINSVDLPKDKIEYSASFGSTRDKVLELADKIKADLIIVGSRRPSISTHLLGSNAAGIVSYAKQSVLVVR</sequence>
<dbReference type="PANTHER" id="PTHR46268:SF6">
    <property type="entry name" value="UNIVERSAL STRESS PROTEIN UP12"/>
    <property type="match status" value="1"/>
</dbReference>
<evidence type="ECO:0000313" key="4">
    <source>
        <dbReference type="EMBL" id="OAT37959.1"/>
    </source>
</evidence>
<dbReference type="PANTHER" id="PTHR46268">
    <property type="entry name" value="STRESS RESPONSE PROTEIN NHAX"/>
    <property type="match status" value="1"/>
</dbReference>
<dbReference type="InterPro" id="IPR006016">
    <property type="entry name" value="UspA"/>
</dbReference>
<dbReference type="PIRSF" id="PIRSF006276">
    <property type="entry name" value="UspA"/>
    <property type="match status" value="1"/>
</dbReference>
<dbReference type="Pfam" id="PF00582">
    <property type="entry name" value="Usp"/>
    <property type="match status" value="1"/>
</dbReference>
<dbReference type="OrthoDB" id="9792500at2"/>
<evidence type="ECO:0000256" key="2">
    <source>
        <dbReference type="PIRNR" id="PIRNR006276"/>
    </source>
</evidence>
<keyword evidence="5" id="KW-1185">Reference proteome</keyword>
<evidence type="ECO:0000313" key="5">
    <source>
        <dbReference type="Proteomes" id="UP000094023"/>
    </source>
</evidence>
<dbReference type="InterPro" id="IPR006015">
    <property type="entry name" value="Universal_stress_UspA"/>
</dbReference>
<comment type="similarity">
    <text evidence="1 2">Belongs to the universal stress protein A family.</text>
</comment>
<reference evidence="4 5" key="1">
    <citation type="submission" date="2016-04" db="EMBL/GenBank/DDBJ databases">
        <title>ATOL: Assembling a taxonomically balanced genome-scale reconstruction of the evolutionary history of the Enterobacteriaceae.</title>
        <authorList>
            <person name="Plunkett G.III."/>
            <person name="Neeno-Eckwall E.C."/>
            <person name="Glasner J.D."/>
            <person name="Perna N.T."/>
        </authorList>
    </citation>
    <scope>NUCLEOTIDE SEQUENCE [LARGE SCALE GENOMIC DNA]</scope>
    <source>
        <strain evidence="4 5">ATCC 19692</strain>
    </source>
</reference>
<feature type="domain" description="UspA" evidence="3">
    <location>
        <begin position="1"/>
        <end position="145"/>
    </location>
</feature>
<protein>
    <recommendedName>
        <fullName evidence="2">Universal stress protein</fullName>
    </recommendedName>
</protein>
<dbReference type="STRING" id="1354337.M983_0261"/>
<dbReference type="AlphaFoldDB" id="A0A198GM95"/>
<evidence type="ECO:0000256" key="1">
    <source>
        <dbReference type="ARBA" id="ARBA00008791"/>
    </source>
</evidence>
<dbReference type="PRINTS" id="PR01438">
    <property type="entry name" value="UNVRSLSTRESS"/>
</dbReference>